<protein>
    <recommendedName>
        <fullName evidence="8">Extradiol ring-cleavage dioxygenase class III enzyme subunit B domain-containing protein</fullName>
    </recommendedName>
</protein>
<dbReference type="Proteomes" id="UP000663834">
    <property type="component" value="Unassembled WGS sequence"/>
</dbReference>
<dbReference type="EMBL" id="CAJOBH010001804">
    <property type="protein sequence ID" value="CAF3874397.1"/>
    <property type="molecule type" value="Genomic_DNA"/>
</dbReference>
<comment type="caution">
    <text evidence="2">The sequence shown here is derived from an EMBL/GenBank/DDBJ whole genome shotgun (WGS) entry which is preliminary data.</text>
</comment>
<dbReference type="Proteomes" id="UP000663824">
    <property type="component" value="Unassembled WGS sequence"/>
</dbReference>
<name>A0A816ACT8_9BILA</name>
<evidence type="ECO:0000313" key="5">
    <source>
        <dbReference type="EMBL" id="CAF3866161.1"/>
    </source>
</evidence>
<dbReference type="Gene3D" id="3.40.830.10">
    <property type="entry name" value="LigB-like"/>
    <property type="match status" value="1"/>
</dbReference>
<accession>A0A816ACT8</accession>
<dbReference type="EMBL" id="CAJNRE010003475">
    <property type="protein sequence ID" value="CAF2020509.1"/>
    <property type="molecule type" value="Genomic_DNA"/>
</dbReference>
<evidence type="ECO:0000313" key="6">
    <source>
        <dbReference type="EMBL" id="CAF3874397.1"/>
    </source>
</evidence>
<dbReference type="EMBL" id="CAJNOW010011149">
    <property type="protein sequence ID" value="CAF1594330.1"/>
    <property type="molecule type" value="Genomic_DNA"/>
</dbReference>
<evidence type="ECO:0000313" key="3">
    <source>
        <dbReference type="EMBL" id="CAF2020509.1"/>
    </source>
</evidence>
<proteinExistence type="predicted"/>
<gene>
    <name evidence="6" type="ORF">BYL167_LOCUS7099</name>
    <name evidence="1" type="ORF">CJN711_LOCUS1816</name>
    <name evidence="5" type="ORF">GIL414_LOCUS4766</name>
    <name evidence="2" type="ORF">KQP761_LOCUS21543</name>
    <name evidence="3" type="ORF">MBJ925_LOCUS9241</name>
    <name evidence="4" type="ORF">SMN809_LOCUS760</name>
</gene>
<evidence type="ECO:0000313" key="7">
    <source>
        <dbReference type="Proteomes" id="UP000663834"/>
    </source>
</evidence>
<dbReference type="OrthoDB" id="2132071at2759"/>
<dbReference type="EMBL" id="CAJOBJ010001185">
    <property type="protein sequence ID" value="CAF3866161.1"/>
    <property type="molecule type" value="Genomic_DNA"/>
</dbReference>
<evidence type="ECO:0000313" key="1">
    <source>
        <dbReference type="EMBL" id="CAF0990222.1"/>
    </source>
</evidence>
<organism evidence="2 7">
    <name type="scientific">Rotaria magnacalcarata</name>
    <dbReference type="NCBI Taxonomy" id="392030"/>
    <lineage>
        <taxon>Eukaryota</taxon>
        <taxon>Metazoa</taxon>
        <taxon>Spiralia</taxon>
        <taxon>Gnathifera</taxon>
        <taxon>Rotifera</taxon>
        <taxon>Eurotatoria</taxon>
        <taxon>Bdelloidea</taxon>
        <taxon>Philodinida</taxon>
        <taxon>Philodinidae</taxon>
        <taxon>Rotaria</taxon>
    </lineage>
</organism>
<dbReference type="EMBL" id="CAJNOV010000118">
    <property type="protein sequence ID" value="CAF0990222.1"/>
    <property type="molecule type" value="Genomic_DNA"/>
</dbReference>
<dbReference type="Proteomes" id="UP000681720">
    <property type="component" value="Unassembled WGS sequence"/>
</dbReference>
<evidence type="ECO:0000313" key="2">
    <source>
        <dbReference type="EMBL" id="CAF1594330.1"/>
    </source>
</evidence>
<evidence type="ECO:0008006" key="8">
    <source>
        <dbReference type="Google" id="ProtNLM"/>
    </source>
</evidence>
<dbReference type="EMBL" id="CAJOBI010000094">
    <property type="protein sequence ID" value="CAF3793359.1"/>
    <property type="molecule type" value="Genomic_DNA"/>
</dbReference>
<dbReference type="Proteomes" id="UP000681967">
    <property type="component" value="Unassembled WGS sequence"/>
</dbReference>
<evidence type="ECO:0000313" key="4">
    <source>
        <dbReference type="EMBL" id="CAF3793359.1"/>
    </source>
</evidence>
<reference evidence="2" key="1">
    <citation type="submission" date="2021-02" db="EMBL/GenBank/DDBJ databases">
        <authorList>
            <person name="Nowell W R."/>
        </authorList>
    </citation>
    <scope>NUCLEOTIDE SEQUENCE</scope>
</reference>
<dbReference type="AlphaFoldDB" id="A0A816ACT8"/>
<dbReference type="Proteomes" id="UP000676336">
    <property type="component" value="Unassembled WGS sequence"/>
</dbReference>
<sequence length="359" mass="40463">MAKSLSPNSGLIGIAYLPHGTLLLDPNREDLPDGVKSLHSSCMKISEKIAELDPDLIILLTPHGINLHQAINIYQPGVLMSAASGNAEWNNQWNDYSVDVSLDGEICQDLYLYLKQRLPRVEGMLAFAGLSVPLRWGEVVPLYFALHKLALNTEGNNSIVKHISIQSRPKVIIIAQPMKGTTNEAQETYIKEQRSFLVEFGRLIRSWCNKSSQRILLVISGDQAHTHAWSTQLPTIYQPHPSCFSKFPKSGTEYSKLFDEFIHNWITGKYRKSKNELFSLDEELLLNQAGNIEKFALSCGYVGSLTMQGVMENDLIQNRIDDSSKPIDPSSYWLLTNFISSCPTYYGMMAALYIRNFEQ</sequence>
<dbReference type="Proteomes" id="UP000663855">
    <property type="component" value="Unassembled WGS sequence"/>
</dbReference>